<protein>
    <submittedName>
        <fullName evidence="3">Uncharacterized protein</fullName>
    </submittedName>
</protein>
<name>A0A1E1W8U0_PECGO</name>
<reference evidence="3" key="1">
    <citation type="submission" date="2015-09" db="EMBL/GenBank/DDBJ databases">
        <title>De novo assembly of Pectinophora gossypiella (Pink Bollworm) gut transcriptome.</title>
        <authorList>
            <person name="Tassone E.E."/>
        </authorList>
    </citation>
    <scope>NUCLEOTIDE SEQUENCE</scope>
</reference>
<organism evidence="3">
    <name type="scientific">Pectinophora gossypiella</name>
    <name type="common">Cotton pink bollworm</name>
    <name type="synonym">Depressaria gossypiella</name>
    <dbReference type="NCBI Taxonomy" id="13191"/>
    <lineage>
        <taxon>Eukaryota</taxon>
        <taxon>Metazoa</taxon>
        <taxon>Ecdysozoa</taxon>
        <taxon>Arthropoda</taxon>
        <taxon>Hexapoda</taxon>
        <taxon>Insecta</taxon>
        <taxon>Pterygota</taxon>
        <taxon>Neoptera</taxon>
        <taxon>Endopterygota</taxon>
        <taxon>Lepidoptera</taxon>
        <taxon>Glossata</taxon>
        <taxon>Ditrysia</taxon>
        <taxon>Gelechioidea</taxon>
        <taxon>Gelechiidae</taxon>
        <taxon>Apatetrinae</taxon>
        <taxon>Pectinophora</taxon>
    </lineage>
</organism>
<dbReference type="OrthoDB" id="7312725at2759"/>
<evidence type="ECO:0000313" key="3">
    <source>
        <dbReference type="EMBL" id="JAT83291.1"/>
    </source>
</evidence>
<feature type="region of interest" description="Disordered" evidence="2">
    <location>
        <begin position="28"/>
        <end position="54"/>
    </location>
</feature>
<feature type="non-terminal residue" evidence="3">
    <location>
        <position position="1"/>
    </location>
</feature>
<proteinExistence type="predicted"/>
<keyword evidence="1" id="KW-0175">Coiled coil</keyword>
<accession>A0A1E1W8U0</accession>
<feature type="coiled-coil region" evidence="1">
    <location>
        <begin position="60"/>
        <end position="94"/>
    </location>
</feature>
<evidence type="ECO:0000256" key="2">
    <source>
        <dbReference type="SAM" id="MobiDB-lite"/>
    </source>
</evidence>
<dbReference type="EMBL" id="GDQN01007763">
    <property type="protein sequence ID" value="JAT83291.1"/>
    <property type="molecule type" value="Transcribed_RNA"/>
</dbReference>
<gene>
    <name evidence="3" type="ORF">g.15</name>
</gene>
<dbReference type="AlphaFoldDB" id="A0A1E1W8U0"/>
<feature type="compositionally biased region" description="Basic and acidic residues" evidence="2">
    <location>
        <begin position="44"/>
        <end position="54"/>
    </location>
</feature>
<sequence>LPTNTCPVPGTCIEYDFPKIYIKVEPLDPSSENVENVTSEENENDIKDKSEKEPTRLPLKMSTRRKLKTLQQKVRRLKKRNTLLKDLLKELLEKHLINVVDTQKLMSENAVLTGLLRSVHTRRTEDNKLVPEATAEHDEDDQS</sequence>
<evidence type="ECO:0000256" key="1">
    <source>
        <dbReference type="SAM" id="Coils"/>
    </source>
</evidence>